<dbReference type="AlphaFoldDB" id="A0AAV5T033"/>
<comment type="caution">
    <text evidence="2">The sequence shown here is derived from an EMBL/GenBank/DDBJ whole genome shotgun (WGS) entry which is preliminary data.</text>
</comment>
<organism evidence="2 3">
    <name type="scientific">Pristionchus entomophagus</name>
    <dbReference type="NCBI Taxonomy" id="358040"/>
    <lineage>
        <taxon>Eukaryota</taxon>
        <taxon>Metazoa</taxon>
        <taxon>Ecdysozoa</taxon>
        <taxon>Nematoda</taxon>
        <taxon>Chromadorea</taxon>
        <taxon>Rhabditida</taxon>
        <taxon>Rhabditina</taxon>
        <taxon>Diplogasteromorpha</taxon>
        <taxon>Diplogasteroidea</taxon>
        <taxon>Neodiplogasteridae</taxon>
        <taxon>Pristionchus</taxon>
    </lineage>
</organism>
<name>A0AAV5T033_9BILA</name>
<proteinExistence type="predicted"/>
<keyword evidence="1" id="KW-0472">Membrane</keyword>
<evidence type="ECO:0000313" key="3">
    <source>
        <dbReference type="Proteomes" id="UP001432027"/>
    </source>
</evidence>
<feature type="transmembrane region" description="Helical" evidence="1">
    <location>
        <begin position="160"/>
        <end position="181"/>
    </location>
</feature>
<protein>
    <recommendedName>
        <fullName evidence="4">Cyclic nucleotide-binding domain-containing protein</fullName>
    </recommendedName>
</protein>
<accession>A0AAV5T033</accession>
<feature type="transmembrane region" description="Helical" evidence="1">
    <location>
        <begin position="292"/>
        <end position="311"/>
    </location>
</feature>
<keyword evidence="1" id="KW-1133">Transmembrane helix</keyword>
<sequence length="735" mass="84421">VGTNWSTVLSQANLMFRDPSVYNAAMEKAPAPEGAGPEEEEKPYEKDQVLDVRSHFYNCLLARVNEAWEQGAISARTAHVIIRIIEHGLDEGGLELADFTEHLNSIDASPMMIKLSSALRHISFSLFSITFFGCFLLPSSKKPQNEKKSEIQCDQSQEKWFLFVACLSVAHSYAVFLLYITGGNHDYIQSILFISLLYSFFNIAEKALYIYHITSHMPSPPPPKKTNEDESAYVKRVDAVENQRRKFKCERIVLAGFIPTHLAMIACDLVLLSNKHCSATRFSPTQLTGDCYIALVILISICLLSTLFRLFRGFFIGLITLSETMNNYVESRERVRLSVLHYLLHMSASCKISRELFPAQAYITVRQEQKRFVKSVDALLRLELKKDVGFGDYIPAIKTRQAIRMIGTDLIKELNRLKEDGVLKEDSVWPHLMLTLRGRAERVIRVPQLSVRDWLHTVPWVKQICNNENRKQLVKMLDKSMQRPDGTANLTTINPHALIFTKGKGLFFVWEGVCKVREWVLGRSMNDPNPTGWSHHSYIQQGQIIGERNLLLAGRCSTDKFHVKWPRIRYEAVTRMKGIWVPEDVIRRMISMREFASIRSYLADRLQTLWMKTEIKHLERQFDEMDYDSFHALFQTHGQVITKEQTIKVDDNRVAIIGIWTRIVRVSKESALFTRNFHVLGPAEVVVRPVDEHTTGMVVLRRYTPSTKRKEAIESEKSVISISIATHEDKKVENN</sequence>
<feature type="transmembrane region" description="Helical" evidence="1">
    <location>
        <begin position="187"/>
        <end position="204"/>
    </location>
</feature>
<keyword evidence="1" id="KW-0812">Transmembrane</keyword>
<reference evidence="2" key="1">
    <citation type="submission" date="2023-10" db="EMBL/GenBank/DDBJ databases">
        <title>Genome assembly of Pristionchus species.</title>
        <authorList>
            <person name="Yoshida K."/>
            <person name="Sommer R.J."/>
        </authorList>
    </citation>
    <scope>NUCLEOTIDE SEQUENCE</scope>
    <source>
        <strain evidence="2">RS0144</strain>
    </source>
</reference>
<dbReference type="EMBL" id="BTSX01000003">
    <property type="protein sequence ID" value="GMS88549.1"/>
    <property type="molecule type" value="Genomic_DNA"/>
</dbReference>
<keyword evidence="3" id="KW-1185">Reference proteome</keyword>
<feature type="transmembrane region" description="Helical" evidence="1">
    <location>
        <begin position="252"/>
        <end position="272"/>
    </location>
</feature>
<gene>
    <name evidence="2" type="ORF">PENTCL1PPCAC_10724</name>
</gene>
<feature type="transmembrane region" description="Helical" evidence="1">
    <location>
        <begin position="118"/>
        <end position="139"/>
    </location>
</feature>
<evidence type="ECO:0008006" key="4">
    <source>
        <dbReference type="Google" id="ProtNLM"/>
    </source>
</evidence>
<dbReference type="Proteomes" id="UP001432027">
    <property type="component" value="Unassembled WGS sequence"/>
</dbReference>
<feature type="non-terminal residue" evidence="2">
    <location>
        <position position="1"/>
    </location>
</feature>
<evidence type="ECO:0000313" key="2">
    <source>
        <dbReference type="EMBL" id="GMS88549.1"/>
    </source>
</evidence>
<evidence type="ECO:0000256" key="1">
    <source>
        <dbReference type="SAM" id="Phobius"/>
    </source>
</evidence>